<dbReference type="PANTHER" id="PTHR16223">
    <property type="entry name" value="TRANSCRIPTION FACTOR BHLH83-RELATED"/>
    <property type="match status" value="1"/>
</dbReference>
<feature type="domain" description="BHLH" evidence="7">
    <location>
        <begin position="171"/>
        <end position="220"/>
    </location>
</feature>
<sequence>METMGAIEEGEWSSLSGMCTIEEVDFMDQLLSSFPIHDEFSTLNTTGSSYCPRTLLTTLVHTVFGIVQPLLCPVIAPRRWTFFIEDATITSSYLVEASLPSKNSDLKRETEMPRPKSENSKKRPRSSGDVQKNRRNLRPKKNQSNFLTTDDDEDSNDGLKGQSGSNCSKGTAIDPQSLYARKRRERINKRHRILQNLVPNGTKVDISTMLEEAVQYMKFLQLQIKMLSSDDLWMYAPIAYNGMCIGLDDLQLTKRR</sequence>
<dbReference type="InterPro" id="IPR011598">
    <property type="entry name" value="bHLH_dom"/>
</dbReference>
<dbReference type="InterPro" id="IPR045843">
    <property type="entry name" value="IND-like"/>
</dbReference>
<comment type="subcellular location">
    <subcellularLocation>
        <location evidence="1">Nucleus</location>
    </subcellularLocation>
</comment>
<evidence type="ECO:0000256" key="6">
    <source>
        <dbReference type="SAM" id="MobiDB-lite"/>
    </source>
</evidence>
<evidence type="ECO:0000256" key="5">
    <source>
        <dbReference type="ARBA" id="ARBA00023242"/>
    </source>
</evidence>
<dbReference type="SMART" id="SM00353">
    <property type="entry name" value="HLH"/>
    <property type="match status" value="1"/>
</dbReference>
<feature type="region of interest" description="Disordered" evidence="6">
    <location>
        <begin position="104"/>
        <end position="175"/>
    </location>
</feature>
<dbReference type="PROSITE" id="PS50888">
    <property type="entry name" value="BHLH"/>
    <property type="match status" value="1"/>
</dbReference>
<dbReference type="FunFam" id="4.10.280.10:FF:000022">
    <property type="entry name" value="Basic helix-loop-helix transcription factor"/>
    <property type="match status" value="1"/>
</dbReference>
<feature type="compositionally biased region" description="Basic and acidic residues" evidence="6">
    <location>
        <begin position="104"/>
        <end position="121"/>
    </location>
</feature>
<dbReference type="GO" id="GO:0046983">
    <property type="term" value="F:protein dimerization activity"/>
    <property type="evidence" value="ECO:0007669"/>
    <property type="project" value="InterPro"/>
</dbReference>
<dbReference type="InterPro" id="IPR036638">
    <property type="entry name" value="HLH_DNA-bd_sf"/>
</dbReference>
<dbReference type="GO" id="GO:0048766">
    <property type="term" value="P:root hair initiation"/>
    <property type="evidence" value="ECO:0007669"/>
    <property type="project" value="UniProtKB-ARBA"/>
</dbReference>
<keyword evidence="5" id="KW-0539">Nucleus</keyword>
<keyword evidence="3" id="KW-0238">DNA-binding</keyword>
<accession>A0A6A3A2R2</accession>
<dbReference type="GO" id="GO:0000981">
    <property type="term" value="F:DNA-binding transcription factor activity, RNA polymerase II-specific"/>
    <property type="evidence" value="ECO:0007669"/>
    <property type="project" value="TreeGrafter"/>
</dbReference>
<evidence type="ECO:0000313" key="8">
    <source>
        <dbReference type="EMBL" id="KAE8698574.1"/>
    </source>
</evidence>
<reference evidence="8" key="1">
    <citation type="submission" date="2019-09" db="EMBL/GenBank/DDBJ databases">
        <title>Draft genome information of white flower Hibiscus syriacus.</title>
        <authorList>
            <person name="Kim Y.-M."/>
        </authorList>
    </citation>
    <scope>NUCLEOTIDE SEQUENCE [LARGE SCALE GENOMIC DNA]</scope>
    <source>
        <strain evidence="8">YM2019G1</strain>
    </source>
</reference>
<comment type="caution">
    <text evidence="8">The sequence shown here is derived from an EMBL/GenBank/DDBJ whole genome shotgun (WGS) entry which is preliminary data.</text>
</comment>
<evidence type="ECO:0000256" key="3">
    <source>
        <dbReference type="ARBA" id="ARBA00023125"/>
    </source>
</evidence>
<gene>
    <name evidence="8" type="ORF">F3Y22_tig00110597pilonHSYRG00438</name>
</gene>
<evidence type="ECO:0000313" key="9">
    <source>
        <dbReference type="Proteomes" id="UP000436088"/>
    </source>
</evidence>
<evidence type="ECO:0000256" key="1">
    <source>
        <dbReference type="ARBA" id="ARBA00004123"/>
    </source>
</evidence>
<evidence type="ECO:0000256" key="2">
    <source>
        <dbReference type="ARBA" id="ARBA00023015"/>
    </source>
</evidence>
<dbReference type="EMBL" id="VEPZ02001044">
    <property type="protein sequence ID" value="KAE8698574.1"/>
    <property type="molecule type" value="Genomic_DNA"/>
</dbReference>
<protein>
    <submittedName>
        <fullName evidence="8">Transcription factor bHLH54</fullName>
    </submittedName>
</protein>
<name>A0A6A3A2R2_HIBSY</name>
<keyword evidence="4" id="KW-0804">Transcription</keyword>
<dbReference type="GO" id="GO:0000978">
    <property type="term" value="F:RNA polymerase II cis-regulatory region sequence-specific DNA binding"/>
    <property type="evidence" value="ECO:0007669"/>
    <property type="project" value="TreeGrafter"/>
</dbReference>
<dbReference type="Pfam" id="PF00010">
    <property type="entry name" value="HLH"/>
    <property type="match status" value="1"/>
</dbReference>
<dbReference type="GO" id="GO:0005634">
    <property type="term" value="C:nucleus"/>
    <property type="evidence" value="ECO:0007669"/>
    <property type="project" value="UniProtKB-SubCell"/>
</dbReference>
<dbReference type="Proteomes" id="UP000436088">
    <property type="component" value="Unassembled WGS sequence"/>
</dbReference>
<dbReference type="Gene3D" id="4.10.280.10">
    <property type="entry name" value="Helix-loop-helix DNA-binding domain"/>
    <property type="match status" value="1"/>
</dbReference>
<keyword evidence="2" id="KW-0805">Transcription regulation</keyword>
<evidence type="ECO:0000256" key="4">
    <source>
        <dbReference type="ARBA" id="ARBA00023163"/>
    </source>
</evidence>
<organism evidence="8 9">
    <name type="scientific">Hibiscus syriacus</name>
    <name type="common">Rose of Sharon</name>
    <dbReference type="NCBI Taxonomy" id="106335"/>
    <lineage>
        <taxon>Eukaryota</taxon>
        <taxon>Viridiplantae</taxon>
        <taxon>Streptophyta</taxon>
        <taxon>Embryophyta</taxon>
        <taxon>Tracheophyta</taxon>
        <taxon>Spermatophyta</taxon>
        <taxon>Magnoliopsida</taxon>
        <taxon>eudicotyledons</taxon>
        <taxon>Gunneridae</taxon>
        <taxon>Pentapetalae</taxon>
        <taxon>rosids</taxon>
        <taxon>malvids</taxon>
        <taxon>Malvales</taxon>
        <taxon>Malvaceae</taxon>
        <taxon>Malvoideae</taxon>
        <taxon>Hibiscus</taxon>
    </lineage>
</organism>
<dbReference type="AlphaFoldDB" id="A0A6A3A2R2"/>
<dbReference type="SUPFAM" id="SSF47459">
    <property type="entry name" value="HLH, helix-loop-helix DNA-binding domain"/>
    <property type="match status" value="1"/>
</dbReference>
<proteinExistence type="predicted"/>
<evidence type="ECO:0000259" key="7">
    <source>
        <dbReference type="PROSITE" id="PS50888"/>
    </source>
</evidence>
<dbReference type="PANTHER" id="PTHR16223:SF338">
    <property type="entry name" value="TRANSCRIPTION FACTOR RSL2"/>
    <property type="match status" value="1"/>
</dbReference>
<keyword evidence="9" id="KW-1185">Reference proteome</keyword>
<dbReference type="CDD" id="cd11454">
    <property type="entry name" value="bHLH_AtIND_like"/>
    <property type="match status" value="1"/>
</dbReference>